<comment type="caution">
    <text evidence="1">The sequence shown here is derived from an EMBL/GenBank/DDBJ whole genome shotgun (WGS) entry which is preliminary data.</text>
</comment>
<name>A0ABS2PEL7_9BACL</name>
<evidence type="ECO:0000313" key="2">
    <source>
        <dbReference type="Proteomes" id="UP000741863"/>
    </source>
</evidence>
<dbReference type="Proteomes" id="UP000741863">
    <property type="component" value="Unassembled WGS sequence"/>
</dbReference>
<organism evidence="1 2">
    <name type="scientific">Geomicrobium sediminis</name>
    <dbReference type="NCBI Taxonomy" id="1347788"/>
    <lineage>
        <taxon>Bacteria</taxon>
        <taxon>Bacillati</taxon>
        <taxon>Bacillota</taxon>
        <taxon>Bacilli</taxon>
        <taxon>Bacillales</taxon>
        <taxon>Geomicrobium</taxon>
    </lineage>
</organism>
<gene>
    <name evidence="1" type="ORF">JOD17_002951</name>
</gene>
<accession>A0ABS2PEL7</accession>
<protein>
    <recommendedName>
        <fullName evidence="3">Integrase catalytic domain-containing protein</fullName>
    </recommendedName>
</protein>
<sequence length="84" mass="9760">MEQLSLLSPIDEVEIAIEELIETKVLRYRVQHDHGAVFTAYALTKYHIYDVLVARDKPFKSSVVAKYSIDRVKKHIGKVFKELE</sequence>
<reference evidence="1 2" key="1">
    <citation type="submission" date="2021-01" db="EMBL/GenBank/DDBJ databases">
        <title>Genomic Encyclopedia of Type Strains, Phase IV (KMG-IV): sequencing the most valuable type-strain genomes for metagenomic binning, comparative biology and taxonomic classification.</title>
        <authorList>
            <person name="Goeker M."/>
        </authorList>
    </citation>
    <scope>NUCLEOTIDE SEQUENCE [LARGE SCALE GENOMIC DNA]</scope>
    <source>
        <strain evidence="1 2">DSM 25540</strain>
    </source>
</reference>
<keyword evidence="2" id="KW-1185">Reference proteome</keyword>
<evidence type="ECO:0008006" key="3">
    <source>
        <dbReference type="Google" id="ProtNLM"/>
    </source>
</evidence>
<dbReference type="RefSeq" id="WP_169963385.1">
    <property type="nucleotide sequence ID" value="NZ_JAFBEC010000008.1"/>
</dbReference>
<proteinExistence type="predicted"/>
<evidence type="ECO:0000313" key="1">
    <source>
        <dbReference type="EMBL" id="MBM7633855.1"/>
    </source>
</evidence>
<dbReference type="EMBL" id="JAFBEC010000008">
    <property type="protein sequence ID" value="MBM7633855.1"/>
    <property type="molecule type" value="Genomic_DNA"/>
</dbReference>